<dbReference type="Gene3D" id="3.40.50.2300">
    <property type="match status" value="1"/>
</dbReference>
<keyword evidence="2" id="KW-0378">Hydrolase</keyword>
<dbReference type="OrthoDB" id="9784339at2"/>
<evidence type="ECO:0000256" key="3">
    <source>
        <dbReference type="ARBA" id="ARBA00022912"/>
    </source>
</evidence>
<dbReference type="AlphaFoldDB" id="A0A5B8Z9C8"/>
<protein>
    <submittedName>
        <fullName evidence="6">Low molecular weight protein arginine phosphatase</fullName>
    </submittedName>
</protein>
<dbReference type="EMBL" id="CP042593">
    <property type="protein sequence ID" value="QED49732.1"/>
    <property type="molecule type" value="Genomic_DNA"/>
</dbReference>
<feature type="domain" description="Phosphotyrosine protein phosphatase I" evidence="5">
    <location>
        <begin position="2"/>
        <end position="143"/>
    </location>
</feature>
<reference evidence="7" key="1">
    <citation type="submission" date="2019-08" db="EMBL/GenBank/DDBJ databases">
        <authorList>
            <person name="Zheng X."/>
        </authorList>
    </citation>
    <scope>NUCLEOTIDE SEQUENCE [LARGE SCALE GENOMIC DNA]</scope>
    <source>
        <strain evidence="7">FJAT-25496</strain>
    </source>
</reference>
<dbReference type="InterPro" id="IPR023485">
    <property type="entry name" value="Ptyr_pPase"/>
</dbReference>
<keyword evidence="3" id="KW-0904">Protein phosphatase</keyword>
<dbReference type="PRINTS" id="PR00719">
    <property type="entry name" value="LMWPTPASE"/>
</dbReference>
<evidence type="ECO:0000256" key="4">
    <source>
        <dbReference type="PIRSR" id="PIRSR617867-1"/>
    </source>
</evidence>
<dbReference type="CDD" id="cd16344">
    <property type="entry name" value="LMWPAP"/>
    <property type="match status" value="1"/>
</dbReference>
<dbReference type="InterPro" id="IPR050438">
    <property type="entry name" value="LMW_PTPase"/>
</dbReference>
<name>A0A5B8Z9C8_CYTDA</name>
<dbReference type="InterPro" id="IPR017867">
    <property type="entry name" value="Tyr_phospatase_low_mol_wt"/>
</dbReference>
<dbReference type="GO" id="GO:0004725">
    <property type="term" value="F:protein tyrosine phosphatase activity"/>
    <property type="evidence" value="ECO:0007669"/>
    <property type="project" value="InterPro"/>
</dbReference>
<comment type="similarity">
    <text evidence="1">Belongs to the low molecular weight phosphotyrosine protein phosphatase family.</text>
</comment>
<dbReference type="STRING" id="1742359.GCA_001439625_03105"/>
<evidence type="ECO:0000259" key="5">
    <source>
        <dbReference type="SMART" id="SM00226"/>
    </source>
</evidence>
<sequence length="149" mass="16419">MTHVLFVCTGNTCRSPMAEAILKSKKIPGVEVKSAGVYAFDGNEASVNTRRALEEQGLTLNHQATLLNDSLVNWTTFILTMTRSHKEAVISMFPSATMKTFTLKEFAGKSGNGDIIDPFGGPIEVYRNTFKDLSETISDIMNRLQSEKP</sequence>
<feature type="active site" evidence="4">
    <location>
        <position position="14"/>
    </location>
</feature>
<dbReference type="SUPFAM" id="SSF52788">
    <property type="entry name" value="Phosphotyrosine protein phosphatases I"/>
    <property type="match status" value="1"/>
</dbReference>
<evidence type="ECO:0000256" key="1">
    <source>
        <dbReference type="ARBA" id="ARBA00011063"/>
    </source>
</evidence>
<dbReference type="KEGG" id="bda:FSZ17_22010"/>
<dbReference type="SMART" id="SM00226">
    <property type="entry name" value="LMWPc"/>
    <property type="match status" value="1"/>
</dbReference>
<dbReference type="PANTHER" id="PTHR11717:SF31">
    <property type="entry name" value="LOW MOLECULAR WEIGHT PROTEIN-TYROSINE-PHOSPHATASE ETP-RELATED"/>
    <property type="match status" value="1"/>
</dbReference>
<feature type="active site" description="Proton donor" evidence="4">
    <location>
        <position position="117"/>
    </location>
</feature>
<organism evidence="6 7">
    <name type="scientific">Cytobacillus dafuensis</name>
    <name type="common">Bacillus dafuensis</name>
    <dbReference type="NCBI Taxonomy" id="1742359"/>
    <lineage>
        <taxon>Bacteria</taxon>
        <taxon>Bacillati</taxon>
        <taxon>Bacillota</taxon>
        <taxon>Bacilli</taxon>
        <taxon>Bacillales</taxon>
        <taxon>Bacillaceae</taxon>
        <taxon>Cytobacillus</taxon>
    </lineage>
</organism>
<accession>A0A5B8Z9C8</accession>
<feature type="active site" description="Nucleophile" evidence="4">
    <location>
        <position position="8"/>
    </location>
</feature>
<keyword evidence="7" id="KW-1185">Reference proteome</keyword>
<dbReference type="InterPro" id="IPR036196">
    <property type="entry name" value="Ptyr_pPase_sf"/>
</dbReference>
<proteinExistence type="inferred from homology"/>
<dbReference type="RefSeq" id="WP_057772827.1">
    <property type="nucleotide sequence ID" value="NZ_CP042593.1"/>
</dbReference>
<gene>
    <name evidence="6" type="ORF">FSZ17_22010</name>
</gene>
<dbReference type="Proteomes" id="UP000321555">
    <property type="component" value="Chromosome"/>
</dbReference>
<evidence type="ECO:0000313" key="6">
    <source>
        <dbReference type="EMBL" id="QED49732.1"/>
    </source>
</evidence>
<dbReference type="Pfam" id="PF01451">
    <property type="entry name" value="LMWPc"/>
    <property type="match status" value="1"/>
</dbReference>
<evidence type="ECO:0000313" key="7">
    <source>
        <dbReference type="Proteomes" id="UP000321555"/>
    </source>
</evidence>
<evidence type="ECO:0000256" key="2">
    <source>
        <dbReference type="ARBA" id="ARBA00022801"/>
    </source>
</evidence>
<dbReference type="PANTHER" id="PTHR11717">
    <property type="entry name" value="LOW MOLECULAR WEIGHT PROTEIN TYROSINE PHOSPHATASE"/>
    <property type="match status" value="1"/>
</dbReference>